<feature type="domain" description="RNase H type-1" evidence="2">
    <location>
        <begin position="298"/>
        <end position="427"/>
    </location>
</feature>
<dbReference type="InterPro" id="IPR012337">
    <property type="entry name" value="RNaseH-like_sf"/>
</dbReference>
<dbReference type="Pfam" id="PF13456">
    <property type="entry name" value="RVT_3"/>
    <property type="match status" value="1"/>
</dbReference>
<dbReference type="PROSITE" id="PS50879">
    <property type="entry name" value="RNASE_H_1"/>
    <property type="match status" value="1"/>
</dbReference>
<dbReference type="InterPro" id="IPR041588">
    <property type="entry name" value="Integrase_H2C2"/>
</dbReference>
<accession>A0AAP0AXA0</accession>
<evidence type="ECO:0000259" key="3">
    <source>
        <dbReference type="PROSITE" id="PS50994"/>
    </source>
</evidence>
<dbReference type="Gene3D" id="1.10.340.70">
    <property type="match status" value="1"/>
</dbReference>
<feature type="domain" description="Integrase catalytic" evidence="3">
    <location>
        <begin position="684"/>
        <end position="843"/>
    </location>
</feature>
<protein>
    <submittedName>
        <fullName evidence="4">Uncharacterized protein</fullName>
    </submittedName>
</protein>
<evidence type="ECO:0000313" key="5">
    <source>
        <dbReference type="Proteomes" id="UP001418222"/>
    </source>
</evidence>
<dbReference type="Gene3D" id="3.30.70.270">
    <property type="match status" value="2"/>
</dbReference>
<dbReference type="Gene3D" id="3.30.420.10">
    <property type="entry name" value="Ribonuclease H-like superfamily/Ribonuclease H"/>
    <property type="match status" value="3"/>
</dbReference>
<dbReference type="InterPro" id="IPR043128">
    <property type="entry name" value="Rev_trsase/Diguanyl_cyclase"/>
</dbReference>
<dbReference type="EMBL" id="JBBWWQ010000019">
    <property type="protein sequence ID" value="KAK8918566.1"/>
    <property type="molecule type" value="Genomic_DNA"/>
</dbReference>
<evidence type="ECO:0000259" key="2">
    <source>
        <dbReference type="PROSITE" id="PS50879"/>
    </source>
</evidence>
<dbReference type="Pfam" id="PF00665">
    <property type="entry name" value="rve"/>
    <property type="match status" value="2"/>
</dbReference>
<dbReference type="GO" id="GO:0004523">
    <property type="term" value="F:RNA-DNA hybrid ribonuclease activity"/>
    <property type="evidence" value="ECO:0007669"/>
    <property type="project" value="InterPro"/>
</dbReference>
<dbReference type="Proteomes" id="UP001418222">
    <property type="component" value="Unassembled WGS sequence"/>
</dbReference>
<dbReference type="InterPro" id="IPR001584">
    <property type="entry name" value="Integrase_cat-core"/>
</dbReference>
<dbReference type="SUPFAM" id="SSF53098">
    <property type="entry name" value="Ribonuclease H-like"/>
    <property type="match status" value="3"/>
</dbReference>
<evidence type="ECO:0000313" key="4">
    <source>
        <dbReference type="EMBL" id="KAK8918566.1"/>
    </source>
</evidence>
<dbReference type="Pfam" id="PF17921">
    <property type="entry name" value="Integrase_H2C2"/>
    <property type="match status" value="1"/>
</dbReference>
<dbReference type="Pfam" id="PF00078">
    <property type="entry name" value="RVT_1"/>
    <property type="match status" value="1"/>
</dbReference>
<comment type="caution">
    <text evidence="4">The sequence shown here is derived from an EMBL/GenBank/DDBJ whole genome shotgun (WGS) entry which is preliminary data.</text>
</comment>
<proteinExistence type="predicted"/>
<dbReference type="InterPro" id="IPR000477">
    <property type="entry name" value="RT_dom"/>
</dbReference>
<reference evidence="4 5" key="1">
    <citation type="journal article" date="2022" name="Nat. Plants">
        <title>Genomes of leafy and leafless Platanthera orchids illuminate the evolution of mycoheterotrophy.</title>
        <authorList>
            <person name="Li M.H."/>
            <person name="Liu K.W."/>
            <person name="Li Z."/>
            <person name="Lu H.C."/>
            <person name="Ye Q.L."/>
            <person name="Zhang D."/>
            <person name="Wang J.Y."/>
            <person name="Li Y.F."/>
            <person name="Zhong Z.M."/>
            <person name="Liu X."/>
            <person name="Yu X."/>
            <person name="Liu D.K."/>
            <person name="Tu X.D."/>
            <person name="Liu B."/>
            <person name="Hao Y."/>
            <person name="Liao X.Y."/>
            <person name="Jiang Y.T."/>
            <person name="Sun W.H."/>
            <person name="Chen J."/>
            <person name="Chen Y.Q."/>
            <person name="Ai Y."/>
            <person name="Zhai J.W."/>
            <person name="Wu S.S."/>
            <person name="Zhou Z."/>
            <person name="Hsiao Y.Y."/>
            <person name="Wu W.L."/>
            <person name="Chen Y.Y."/>
            <person name="Lin Y.F."/>
            <person name="Hsu J.L."/>
            <person name="Li C.Y."/>
            <person name="Wang Z.W."/>
            <person name="Zhao X."/>
            <person name="Zhong W.Y."/>
            <person name="Ma X.K."/>
            <person name="Ma L."/>
            <person name="Huang J."/>
            <person name="Chen G.Z."/>
            <person name="Huang M.Z."/>
            <person name="Huang L."/>
            <person name="Peng D.H."/>
            <person name="Luo Y.B."/>
            <person name="Zou S.Q."/>
            <person name="Chen S.P."/>
            <person name="Lan S."/>
            <person name="Tsai W.C."/>
            <person name="Van de Peer Y."/>
            <person name="Liu Z.J."/>
        </authorList>
    </citation>
    <scope>NUCLEOTIDE SEQUENCE [LARGE SCALE GENOMIC DNA]</scope>
    <source>
        <strain evidence="4">Lor287</strain>
    </source>
</reference>
<name>A0AAP0AXA0_9ASPA</name>
<dbReference type="InterPro" id="IPR036397">
    <property type="entry name" value="RNaseH_sf"/>
</dbReference>
<dbReference type="CDD" id="cd09279">
    <property type="entry name" value="RNase_HI_like"/>
    <property type="match status" value="1"/>
</dbReference>
<feature type="domain" description="Integrase catalytic" evidence="3">
    <location>
        <begin position="574"/>
        <end position="683"/>
    </location>
</feature>
<dbReference type="GO" id="GO:0003676">
    <property type="term" value="F:nucleic acid binding"/>
    <property type="evidence" value="ECO:0007669"/>
    <property type="project" value="InterPro"/>
</dbReference>
<dbReference type="PROSITE" id="PS50994">
    <property type="entry name" value="INTEGRASE"/>
    <property type="match status" value="2"/>
</dbReference>
<dbReference type="AlphaFoldDB" id="A0AAP0AXA0"/>
<dbReference type="PROSITE" id="PS50878">
    <property type="entry name" value="RT_POL"/>
    <property type="match status" value="1"/>
</dbReference>
<dbReference type="PANTHER" id="PTHR48475:SF2">
    <property type="entry name" value="RIBONUCLEASE H"/>
    <property type="match status" value="1"/>
</dbReference>
<dbReference type="CDD" id="cd01647">
    <property type="entry name" value="RT_LTR"/>
    <property type="match status" value="1"/>
</dbReference>
<organism evidence="4 5">
    <name type="scientific">Platanthera zijinensis</name>
    <dbReference type="NCBI Taxonomy" id="2320716"/>
    <lineage>
        <taxon>Eukaryota</taxon>
        <taxon>Viridiplantae</taxon>
        <taxon>Streptophyta</taxon>
        <taxon>Embryophyta</taxon>
        <taxon>Tracheophyta</taxon>
        <taxon>Spermatophyta</taxon>
        <taxon>Magnoliopsida</taxon>
        <taxon>Liliopsida</taxon>
        <taxon>Asparagales</taxon>
        <taxon>Orchidaceae</taxon>
        <taxon>Orchidoideae</taxon>
        <taxon>Orchideae</taxon>
        <taxon>Orchidinae</taxon>
        <taxon>Platanthera</taxon>
    </lineage>
</organism>
<dbReference type="SUPFAM" id="SSF56672">
    <property type="entry name" value="DNA/RNA polymerases"/>
    <property type="match status" value="1"/>
</dbReference>
<evidence type="ECO:0000259" key="1">
    <source>
        <dbReference type="PROSITE" id="PS50878"/>
    </source>
</evidence>
<dbReference type="InterPro" id="IPR043502">
    <property type="entry name" value="DNA/RNA_pol_sf"/>
</dbReference>
<dbReference type="InterPro" id="IPR002156">
    <property type="entry name" value="RNaseH_domain"/>
</dbReference>
<keyword evidence="5" id="KW-1185">Reference proteome</keyword>
<dbReference type="GO" id="GO:0015074">
    <property type="term" value="P:DNA integration"/>
    <property type="evidence" value="ECO:0007669"/>
    <property type="project" value="InterPro"/>
</dbReference>
<dbReference type="PANTHER" id="PTHR48475">
    <property type="entry name" value="RIBONUCLEASE H"/>
    <property type="match status" value="1"/>
</dbReference>
<dbReference type="FunFam" id="3.30.420.10:FF:000032">
    <property type="entry name" value="Retrovirus-related Pol polyprotein from transposon 297-like Protein"/>
    <property type="match status" value="1"/>
</dbReference>
<sequence>MHPPDCRDVSFITSDGCYNYKMMPFGLKNAGATYQRMMNQVFKEQKGRNLEVYVDDLLVKSKSITEHVADLAETFATLRKYKMRLNPAKCVFGVGRGKFLGHLLTPRGVEPNPDKVKAIMEMASPRDSKEVQRLTGRLASLSRFLSKAGEKCSPFFKALRGNQKFEWTTECDEAFEKLKQQLTRAPLLQGPQGGEDLLLYLGVGAEAVSSVLVREEGRVSARRLRPYFQAHSIKVVSDHPLRSILDGVEHSGRLAKWAVELSEFDISYSPRVAIKAQAVADFLADFSAEVEVDVGASRPVSWKMFVDGASGRYSVGAGVVLVSPRGTRIEQAVEILFPVTNNQAEYEAMMAGLRLAKELSIKDIQTFTDSMVVASQIRGEFEVYDPILQQYLVKVKGLIGGFQSFFVEHVPREDNAEADYLAKYGPRAGGTVTELFRPSIEEGEMMEIEQRPSWKDPFVAFLTTGQLPSDGQDRRKFRYKTAYYLLQDAELYRKTISAPLARCLSVIEVPRVLEEIHSGECGSHSGTRTLEQRILRHGYFWPTIRKDAEAFSKKCSQCQLFAPLQLQPAQHLRSITAPWPFAIWGMDLIGPFPQASGQRKFILVMIDYFSKWIEARALAKTTSQIVKNFIRGEITCRFGIPLDIVTDNGPQFASLELKDFCKQLGTDIRFASVHHPRSNGQVEAATWPFAIWGMDLIGPFPQASGQRKFILVMIDYFSKWIEARALAKTTSQIVKNFIWGEIACRFGIPLAIVTDNGPQFASLELEDFCKQLGTDLRFASVHHPRSNGQVEAANKLIVNLLKKKVTNLKGNWAEQLPSVLWALRTTPNSATGETPFKLSHGSEALIPVEFEVLSPRVVAAEDGNEEWRLENEDAQRLSLDYVEELRDLASVRQEEIKRRMTKHFDKNVRLKHFLAGDLVMKKVDAAGRGDTVGKLHPNWEGPFIVQEALTTGGYYL</sequence>
<gene>
    <name evidence="4" type="ORF">KSP39_PZI021170</name>
</gene>
<feature type="domain" description="Reverse transcriptase" evidence="1">
    <location>
        <begin position="1"/>
        <end position="104"/>
    </location>
</feature>